<evidence type="ECO:0000256" key="8">
    <source>
        <dbReference type="ARBA" id="ARBA00023015"/>
    </source>
</evidence>
<dbReference type="SMART" id="SM00355">
    <property type="entry name" value="ZnF_C2H2"/>
    <property type="match status" value="13"/>
</dbReference>
<dbReference type="EMBL" id="JAAWVN010020510">
    <property type="protein sequence ID" value="MBN3293244.1"/>
    <property type="molecule type" value="Genomic_DNA"/>
</dbReference>
<feature type="region of interest" description="Disordered" evidence="13">
    <location>
        <begin position="1089"/>
        <end position="1126"/>
    </location>
</feature>
<feature type="domain" description="C2H2-type" evidence="14">
    <location>
        <begin position="1021"/>
        <end position="1049"/>
    </location>
</feature>
<feature type="domain" description="C2H2-type" evidence="14">
    <location>
        <begin position="766"/>
        <end position="793"/>
    </location>
</feature>
<feature type="region of interest" description="Disordered" evidence="13">
    <location>
        <begin position="136"/>
        <end position="155"/>
    </location>
</feature>
<dbReference type="InterPro" id="IPR041697">
    <property type="entry name" value="Znf-C2H2_11"/>
</dbReference>
<dbReference type="RefSeq" id="XP_039629340.1">
    <property type="nucleotide sequence ID" value="XM_039773406.1"/>
</dbReference>
<dbReference type="PROSITE" id="PS00028">
    <property type="entry name" value="ZINC_FINGER_C2H2_1"/>
    <property type="match status" value="6"/>
</dbReference>
<dbReference type="Pfam" id="PF25412">
    <property type="entry name" value="zf-C2H2_ZNF592"/>
    <property type="match status" value="1"/>
</dbReference>
<keyword evidence="5" id="KW-0677">Repeat</keyword>
<evidence type="ECO:0000256" key="1">
    <source>
        <dbReference type="ARBA" id="ARBA00003767"/>
    </source>
</evidence>
<evidence type="ECO:0000259" key="14">
    <source>
        <dbReference type="PROSITE" id="PS50157"/>
    </source>
</evidence>
<dbReference type="InterPro" id="IPR057356">
    <property type="entry name" value="Znf-C2H2_ZNF592"/>
</dbReference>
<keyword evidence="6 12" id="KW-0863">Zinc-finger</keyword>
<dbReference type="PANTHER" id="PTHR47222">
    <property type="entry name" value="ZINC FINGER PROTEIN 532-RELATED"/>
    <property type="match status" value="1"/>
</dbReference>
<gene>
    <name evidence="15" type="primary">Znf592</name>
    <name evidence="15" type="ORF">GTO92_0003864</name>
</gene>
<feature type="region of interest" description="Disordered" evidence="13">
    <location>
        <begin position="393"/>
        <end position="474"/>
    </location>
</feature>
<name>A0ABS2Z2H8_POLSE</name>
<proteinExistence type="inferred from homology"/>
<feature type="domain" description="C2H2-type" evidence="14">
    <location>
        <begin position="1163"/>
        <end position="1191"/>
    </location>
</feature>
<dbReference type="Proteomes" id="UP001166052">
    <property type="component" value="Unassembled WGS sequence"/>
</dbReference>
<keyword evidence="16" id="KW-1185">Reference proteome</keyword>
<feature type="non-terminal residue" evidence="15">
    <location>
        <position position="1243"/>
    </location>
</feature>
<evidence type="ECO:0000256" key="9">
    <source>
        <dbReference type="ARBA" id="ARBA00023125"/>
    </source>
</evidence>
<dbReference type="Gene3D" id="3.30.160.60">
    <property type="entry name" value="Classic Zinc Finger"/>
    <property type="match status" value="4"/>
</dbReference>
<keyword evidence="7" id="KW-0862">Zinc</keyword>
<accession>A0ABS2Z2H8</accession>
<dbReference type="PANTHER" id="PTHR47222:SF1">
    <property type="entry name" value="ZINC FINGER PROTEIN 592"/>
    <property type="match status" value="1"/>
</dbReference>
<comment type="caution">
    <text evidence="15">The sequence shown here is derived from an EMBL/GenBank/DDBJ whole genome shotgun (WGS) entry which is preliminary data.</text>
</comment>
<evidence type="ECO:0000256" key="4">
    <source>
        <dbReference type="ARBA" id="ARBA00022723"/>
    </source>
</evidence>
<dbReference type="RefSeq" id="XP_039629341.1">
    <property type="nucleotide sequence ID" value="XM_039773407.1"/>
</dbReference>
<keyword evidence="10" id="KW-0804">Transcription</keyword>
<comment type="similarity">
    <text evidence="3">Belongs to the krueppel C2H2-type zinc-finger protein family.</text>
</comment>
<evidence type="ECO:0000256" key="12">
    <source>
        <dbReference type="PROSITE-ProRule" id="PRU00042"/>
    </source>
</evidence>
<evidence type="ECO:0000256" key="10">
    <source>
        <dbReference type="ARBA" id="ARBA00023163"/>
    </source>
</evidence>
<feature type="region of interest" description="Disordered" evidence="13">
    <location>
        <begin position="323"/>
        <end position="379"/>
    </location>
</feature>
<feature type="compositionally biased region" description="Low complexity" evidence="13">
    <location>
        <begin position="323"/>
        <end position="336"/>
    </location>
</feature>
<keyword evidence="4" id="KW-0479">Metal-binding</keyword>
<organism evidence="15 16">
    <name type="scientific">Polypterus senegalus</name>
    <name type="common">Senegal bichir</name>
    <dbReference type="NCBI Taxonomy" id="55291"/>
    <lineage>
        <taxon>Eukaryota</taxon>
        <taxon>Metazoa</taxon>
        <taxon>Chordata</taxon>
        <taxon>Craniata</taxon>
        <taxon>Vertebrata</taxon>
        <taxon>Euteleostomi</taxon>
        <taxon>Actinopterygii</taxon>
        <taxon>Polypteriformes</taxon>
        <taxon>Polypteridae</taxon>
        <taxon>Polypterus</taxon>
    </lineage>
</organism>
<keyword evidence="8" id="KW-0805">Transcription regulation</keyword>
<feature type="domain" description="C2H2-type" evidence="14">
    <location>
        <begin position="1134"/>
        <end position="1161"/>
    </location>
</feature>
<feature type="compositionally biased region" description="Polar residues" evidence="13">
    <location>
        <begin position="347"/>
        <end position="368"/>
    </location>
</feature>
<dbReference type="InterPro" id="IPR013087">
    <property type="entry name" value="Znf_C2H2_type"/>
</dbReference>
<feature type="region of interest" description="Disordered" evidence="13">
    <location>
        <begin position="69"/>
        <end position="88"/>
    </location>
</feature>
<dbReference type="SUPFAM" id="SSF57667">
    <property type="entry name" value="beta-beta-alpha zinc fingers"/>
    <property type="match status" value="1"/>
</dbReference>
<comment type="subcellular location">
    <subcellularLocation>
        <location evidence="2">Nucleus</location>
    </subcellularLocation>
</comment>
<evidence type="ECO:0000256" key="7">
    <source>
        <dbReference type="ARBA" id="ARBA00022833"/>
    </source>
</evidence>
<dbReference type="InterPro" id="IPR036236">
    <property type="entry name" value="Znf_C2H2_sf"/>
</dbReference>
<evidence type="ECO:0000256" key="2">
    <source>
        <dbReference type="ARBA" id="ARBA00004123"/>
    </source>
</evidence>
<keyword evidence="9" id="KW-0238">DNA-binding</keyword>
<evidence type="ECO:0000256" key="13">
    <source>
        <dbReference type="SAM" id="MobiDB-lite"/>
    </source>
</evidence>
<feature type="non-terminal residue" evidence="15">
    <location>
        <position position="1"/>
    </location>
</feature>
<feature type="domain" description="C2H2-type" evidence="14">
    <location>
        <begin position="616"/>
        <end position="641"/>
    </location>
</feature>
<dbReference type="Pfam" id="PF16622">
    <property type="entry name" value="zf-C2H2_11"/>
    <property type="match status" value="1"/>
</dbReference>
<sequence>MGDMKTPDFDDLLAAFDIPDATGLDAKEAIQSNSDEVEGHIKPAGMCVDENIVIAPDVPVVSVIVKNTSRQDSLESCPEKDSSPFGQNILQNGFQSPDHIPDCQNATQSTYDSAFMNGSSSSSLLERNAVQHTDTMPSFSQFSPISSPEPDDSEISNAVVHKPADFPVPSLFDTSECSVLDNQKNIADFNMFDQCYMNDAKSESANIPDKDCEIHWDEPVTVEDKKTDTVKQHAKKKDFHGMDLLPLSSVDSDLDEPVKVIESDPNLSLLAPSRHHIKSENSKFSSCLAALAALNSEEVDTVMDEPPLITREVSVSLKEVKISPKISKSPKSPRSPLEVVKRCATKQPDSPVSICSESSSKASPSVTAGSPPAIPKVRIKTIKTSSGLIKRTVTSVLPDSEQEDLQSPPESSPLQYPALEYSALNVTPSSSPSLSSHENTSHSEKIKTPKKHSSTFVIPSNENQKLSNRKQERCEKTPEATTASLLCNGNSNSTVSSPNVVQQNQMTSTLSTANLLPKAVHLANLNLVPHSVAASVTARSAAQRQNQTQLTTQVVCSTVPLVHQVKKAASTPVPTFPNAVVVALNKLLNSANPVPLYVPNLNPPAECNIHLPTRGYRCLECGDSFGLEKSLAQHYGRRSMHIEVACNHCAKTLLFYNKCSLLAHAREHKTKGIVMQCSQLFMKPIPPEQMFASTSAFSSVTSALQATPITSNSSVPETVANTEPVMPLYPEKVTQRGFKCLDCNKQAPDYPALASHYQKPGQSGWKTCSECLMMLPNKCSYAAHQRIHSRKPPYCCPECGAVCRPSDFQSHLKKNCLHYARKIAYKCLHCDSVFMYFHQLKSHTEQKHCEILHKCSVCTMAYRSAEGVISHIQKKHATTNASTQLIYRCSCEIMFNNKKSLFQHISKQIICVFKCPECQLAFMQKMLLMQHFKSVHAAPQTKEVPETLRNNVNLSSDHKVLFSTIRQLNSTDNLKDTPMPKSESNLKKAGWNCAVCSQMLQDREAYVHHMKKSHGKSVKRYPCRHCERSFSSSASLKRHTRNDHNGKKVYTCWYCTDEKMTFSKHFMLKNHIGLIHGIKNPDFSQMSRDLQQENKNEMCSSELPVKRTADDADTEGSKNNTSAVSSPKKLKTEYKCAKCGFSTENTTEFQAHIPQHKSDSPTFQCLHCCLCYTSHISLNRHLFIVHKIKDPENEDLQFDVCKKNTDISQLQQKSIINTENEEQRCSATSAVKSLKSSQSTVFI</sequence>
<feature type="compositionally biased region" description="Low complexity" evidence="13">
    <location>
        <begin position="137"/>
        <end position="148"/>
    </location>
</feature>
<feature type="compositionally biased region" description="Polar residues" evidence="13">
    <location>
        <begin position="454"/>
        <end position="466"/>
    </location>
</feature>
<evidence type="ECO:0000256" key="6">
    <source>
        <dbReference type="ARBA" id="ARBA00022771"/>
    </source>
</evidence>
<evidence type="ECO:0000313" key="15">
    <source>
        <dbReference type="EMBL" id="MBN3293244.1"/>
    </source>
</evidence>
<comment type="function">
    <text evidence="1">May be involved in transcriptional regulation.</text>
</comment>
<keyword evidence="11" id="KW-0539">Nucleus</keyword>
<dbReference type="Pfam" id="PF00096">
    <property type="entry name" value="zf-C2H2"/>
    <property type="match status" value="1"/>
</dbReference>
<dbReference type="GeneID" id="120541611"/>
<dbReference type="PROSITE" id="PS50157">
    <property type="entry name" value="ZINC_FINGER_C2H2_2"/>
    <property type="match status" value="6"/>
</dbReference>
<feature type="domain" description="C2H2-type" evidence="14">
    <location>
        <begin position="913"/>
        <end position="941"/>
    </location>
</feature>
<protein>
    <submittedName>
        <fullName evidence="15">ZN592 protein</fullName>
    </submittedName>
</protein>
<feature type="compositionally biased region" description="Low complexity" evidence="13">
    <location>
        <begin position="424"/>
        <end position="438"/>
    </location>
</feature>
<evidence type="ECO:0000256" key="3">
    <source>
        <dbReference type="ARBA" id="ARBA00006991"/>
    </source>
</evidence>
<evidence type="ECO:0000256" key="11">
    <source>
        <dbReference type="ARBA" id="ARBA00023242"/>
    </source>
</evidence>
<evidence type="ECO:0000256" key="5">
    <source>
        <dbReference type="ARBA" id="ARBA00022737"/>
    </source>
</evidence>
<reference evidence="15" key="1">
    <citation type="journal article" date="2021" name="Cell">
        <title>Tracing the genetic footprints of vertebrate landing in non-teleost ray-finned fishes.</title>
        <authorList>
            <person name="Bi X."/>
            <person name="Wang K."/>
            <person name="Yang L."/>
            <person name="Pan H."/>
            <person name="Jiang H."/>
            <person name="Wei Q."/>
            <person name="Fang M."/>
            <person name="Yu H."/>
            <person name="Zhu C."/>
            <person name="Cai Y."/>
            <person name="He Y."/>
            <person name="Gan X."/>
            <person name="Zeng H."/>
            <person name="Yu D."/>
            <person name="Zhu Y."/>
            <person name="Jiang H."/>
            <person name="Qiu Q."/>
            <person name="Yang H."/>
            <person name="Zhang Y.E."/>
            <person name="Wang W."/>
            <person name="Zhu M."/>
            <person name="He S."/>
            <person name="Zhang G."/>
        </authorList>
    </citation>
    <scope>NUCLEOTIDE SEQUENCE</scope>
    <source>
        <strain evidence="15">Bchr_001</strain>
    </source>
</reference>
<dbReference type="InterPro" id="IPR045914">
    <property type="entry name" value="Zn532-like"/>
</dbReference>
<evidence type="ECO:0000313" key="16">
    <source>
        <dbReference type="Proteomes" id="UP001166052"/>
    </source>
</evidence>